<comment type="subcellular location">
    <subcellularLocation>
        <location evidence="1">Cell outer membrane</location>
        <topology evidence="1">Lipid-anchor</topology>
    </subcellularLocation>
</comment>
<sequence>MSNLLSALPMRTLTALALTALLLNACGLKGPLYLPQEPAPVQPQKSPDTEKKK</sequence>
<organism evidence="8 9">
    <name type="scientific">Nitrosospira multiformis</name>
    <dbReference type="NCBI Taxonomy" id="1231"/>
    <lineage>
        <taxon>Bacteria</taxon>
        <taxon>Pseudomonadati</taxon>
        <taxon>Pseudomonadota</taxon>
        <taxon>Betaproteobacteria</taxon>
        <taxon>Nitrosomonadales</taxon>
        <taxon>Nitrosomonadaceae</taxon>
        <taxon>Nitrosospira</taxon>
    </lineage>
</organism>
<dbReference type="GO" id="GO:0009279">
    <property type="term" value="C:cell outer membrane"/>
    <property type="evidence" value="ECO:0007669"/>
    <property type="project" value="UniProtKB-SubCell"/>
</dbReference>
<evidence type="ECO:0000313" key="9">
    <source>
        <dbReference type="Proteomes" id="UP000182649"/>
    </source>
</evidence>
<dbReference type="Pfam" id="PF13627">
    <property type="entry name" value="LptM_cons"/>
    <property type="match status" value="1"/>
</dbReference>
<evidence type="ECO:0000313" key="8">
    <source>
        <dbReference type="EMBL" id="SFU33162.1"/>
    </source>
</evidence>
<evidence type="ECO:0000256" key="4">
    <source>
        <dbReference type="ARBA" id="ARBA00023139"/>
    </source>
</evidence>
<accession>A0A1I7FAF5</accession>
<dbReference type="Proteomes" id="UP000182649">
    <property type="component" value="Unassembled WGS sequence"/>
</dbReference>
<gene>
    <name evidence="8" type="ORF">SAMN05216417_101292</name>
</gene>
<keyword evidence="6 8" id="KW-0449">Lipoprotein</keyword>
<keyword evidence="3" id="KW-0472">Membrane</keyword>
<dbReference type="AlphaFoldDB" id="A0A1I7FAF5"/>
<evidence type="ECO:0000256" key="2">
    <source>
        <dbReference type="ARBA" id="ARBA00022729"/>
    </source>
</evidence>
<proteinExistence type="predicted"/>
<evidence type="ECO:0000256" key="6">
    <source>
        <dbReference type="ARBA" id="ARBA00023288"/>
    </source>
</evidence>
<feature type="region of interest" description="Disordered" evidence="7">
    <location>
        <begin position="33"/>
        <end position="53"/>
    </location>
</feature>
<evidence type="ECO:0000256" key="3">
    <source>
        <dbReference type="ARBA" id="ARBA00023136"/>
    </source>
</evidence>
<protein>
    <submittedName>
        <fullName evidence="8">Lipoprotein-attachment site-containing protein</fullName>
    </submittedName>
</protein>
<dbReference type="NCBIfam" id="NF047847">
    <property type="entry name" value="SS_mature_LptM"/>
    <property type="match status" value="1"/>
</dbReference>
<reference evidence="8 9" key="1">
    <citation type="submission" date="2016-10" db="EMBL/GenBank/DDBJ databases">
        <authorList>
            <person name="de Groot N.N."/>
        </authorList>
    </citation>
    <scope>NUCLEOTIDE SEQUENCE [LARGE SCALE GENOMIC DNA]</scope>
    <source>
        <strain evidence="8 9">Nl14</strain>
    </source>
</reference>
<keyword evidence="2" id="KW-0732">Signal</keyword>
<dbReference type="RefSeq" id="WP_256210247.1">
    <property type="nucleotide sequence ID" value="NZ_FPBZ01000001.1"/>
</dbReference>
<dbReference type="EMBL" id="FPBZ01000001">
    <property type="protein sequence ID" value="SFU33162.1"/>
    <property type="molecule type" value="Genomic_DNA"/>
</dbReference>
<keyword evidence="5" id="KW-0998">Cell outer membrane</keyword>
<evidence type="ECO:0000256" key="7">
    <source>
        <dbReference type="SAM" id="MobiDB-lite"/>
    </source>
</evidence>
<name>A0A1I7FAF5_9PROT</name>
<dbReference type="InterPro" id="IPR032831">
    <property type="entry name" value="LptM_cons"/>
</dbReference>
<evidence type="ECO:0000256" key="1">
    <source>
        <dbReference type="ARBA" id="ARBA00004459"/>
    </source>
</evidence>
<keyword evidence="4" id="KW-0564">Palmitate</keyword>
<evidence type="ECO:0000256" key="5">
    <source>
        <dbReference type="ARBA" id="ARBA00023237"/>
    </source>
</evidence>